<dbReference type="GO" id="GO:0000978">
    <property type="term" value="F:RNA polymerase II cis-regulatory region sequence-specific DNA binding"/>
    <property type="evidence" value="ECO:0007669"/>
    <property type="project" value="TreeGrafter"/>
</dbReference>
<dbReference type="Proteomes" id="UP000241769">
    <property type="component" value="Unassembled WGS sequence"/>
</dbReference>
<feature type="domain" description="RFX-type winged-helix" evidence="7">
    <location>
        <begin position="131"/>
        <end position="206"/>
    </location>
</feature>
<evidence type="ECO:0000313" key="9">
    <source>
        <dbReference type="Proteomes" id="UP000241769"/>
    </source>
</evidence>
<dbReference type="GO" id="GO:0000981">
    <property type="term" value="F:DNA-binding transcription factor activity, RNA polymerase II-specific"/>
    <property type="evidence" value="ECO:0007669"/>
    <property type="project" value="TreeGrafter"/>
</dbReference>
<feature type="compositionally biased region" description="Basic and acidic residues" evidence="6">
    <location>
        <begin position="618"/>
        <end position="637"/>
    </location>
</feature>
<dbReference type="PANTHER" id="PTHR12619:SF5">
    <property type="entry name" value="TRANSCRIPTION FACTOR RFX4"/>
    <property type="match status" value="1"/>
</dbReference>
<evidence type="ECO:0000256" key="3">
    <source>
        <dbReference type="ARBA" id="ARBA00023125"/>
    </source>
</evidence>
<evidence type="ECO:0000313" key="8">
    <source>
        <dbReference type="EMBL" id="PRP82203.1"/>
    </source>
</evidence>
<feature type="compositionally biased region" description="Basic and acidic residues" evidence="6">
    <location>
        <begin position="230"/>
        <end position="245"/>
    </location>
</feature>
<evidence type="ECO:0000256" key="2">
    <source>
        <dbReference type="ARBA" id="ARBA00023015"/>
    </source>
</evidence>
<dbReference type="Pfam" id="PF02257">
    <property type="entry name" value="RFX_DNA_binding"/>
    <property type="match status" value="1"/>
</dbReference>
<dbReference type="InterPro" id="IPR057321">
    <property type="entry name" value="RFX1-4/6/8-like_BCD"/>
</dbReference>
<feature type="region of interest" description="Disordered" evidence="6">
    <location>
        <begin position="696"/>
        <end position="719"/>
    </location>
</feature>
<gene>
    <name evidence="8" type="ORF">PROFUN_10412</name>
</gene>
<comment type="caution">
    <text evidence="8">The sequence shown here is derived from an EMBL/GenBank/DDBJ whole genome shotgun (WGS) entry which is preliminary data.</text>
</comment>
<dbReference type="Pfam" id="PF25340">
    <property type="entry name" value="BCD_RFX"/>
    <property type="match status" value="1"/>
</dbReference>
<feature type="region of interest" description="Disordered" evidence="6">
    <location>
        <begin position="597"/>
        <end position="650"/>
    </location>
</feature>
<feature type="region of interest" description="Disordered" evidence="6">
    <location>
        <begin position="211"/>
        <end position="257"/>
    </location>
</feature>
<dbReference type="FunFam" id="1.10.10.10:FF:000017">
    <property type="entry name" value="transcription factor RFX3 isoform X1"/>
    <property type="match status" value="1"/>
</dbReference>
<evidence type="ECO:0000256" key="1">
    <source>
        <dbReference type="ARBA" id="ARBA00004123"/>
    </source>
</evidence>
<dbReference type="InterPro" id="IPR039779">
    <property type="entry name" value="RFX-like"/>
</dbReference>
<keyword evidence="2" id="KW-0805">Transcription regulation</keyword>
<dbReference type="InParanoid" id="A0A2P6NE08"/>
<dbReference type="InterPro" id="IPR003150">
    <property type="entry name" value="DNA-bd_RFX"/>
</dbReference>
<feature type="compositionally biased region" description="Polar residues" evidence="6">
    <location>
        <begin position="696"/>
        <end position="712"/>
    </location>
</feature>
<name>A0A2P6NE08_9EUKA</name>
<dbReference type="PROSITE" id="PS51526">
    <property type="entry name" value="RFX_DBD"/>
    <property type="match status" value="1"/>
</dbReference>
<dbReference type="STRING" id="1890364.A0A2P6NE08"/>
<accession>A0A2P6NE08</accession>
<evidence type="ECO:0000256" key="5">
    <source>
        <dbReference type="ARBA" id="ARBA00023242"/>
    </source>
</evidence>
<evidence type="ECO:0000256" key="6">
    <source>
        <dbReference type="SAM" id="MobiDB-lite"/>
    </source>
</evidence>
<reference evidence="8 9" key="1">
    <citation type="journal article" date="2018" name="Genome Biol. Evol.">
        <title>Multiple Roots of Fruiting Body Formation in Amoebozoa.</title>
        <authorList>
            <person name="Hillmann F."/>
            <person name="Forbes G."/>
            <person name="Novohradska S."/>
            <person name="Ferling I."/>
            <person name="Riege K."/>
            <person name="Groth M."/>
            <person name="Westermann M."/>
            <person name="Marz M."/>
            <person name="Spaller T."/>
            <person name="Winckler T."/>
            <person name="Schaap P."/>
            <person name="Glockner G."/>
        </authorList>
    </citation>
    <scope>NUCLEOTIDE SEQUENCE [LARGE SCALE GENOMIC DNA]</scope>
    <source>
        <strain evidence="8 9">Jena</strain>
    </source>
</reference>
<keyword evidence="9" id="KW-1185">Reference proteome</keyword>
<dbReference type="SUPFAM" id="SSF46785">
    <property type="entry name" value="Winged helix' DNA-binding domain"/>
    <property type="match status" value="1"/>
</dbReference>
<sequence>MSSPSFNPAAGVAWAKRTSKIRSRHKESAKEAGLRDLSMIRGKELTEWCNTTLPKKFRLRETEQLSNGNPKKVASSHETLSMSDSNGIVYSSSNPDDGQGYSMHVKPPGSLIDKKNTPPKQFSHKGASPLVLQWLQDNYECQEGMSLPRSTLYNHYNHFCSTMSIEPINPASFGKLIRSVFPTLKTRRLGTRGHSKYHYYGVKLKEGSDLRINPGMAEEDGFSSSEEGESEGHQSSRHRTPENKPNKIAKRKSGDVHTEAHYMTQENLNHQPANTGIPHITLPDFNVPESVLRAVSSRIPQQEVLSFFGMYRQYCQALVDATHKHLFTDVEKSFRHFWQTVVHPYRTLLITPEIVSLILDKDQLTYRTMTAVLLPNVLQPLPVSLPQSIRHFSKQLEPWLAATLDGLPAHFCVSKLMIIKKFGQSLHKLASLNHLTQAARAVLHNTTQLQQMLNDWMHLDFEFIKDQTQQICQCGVEVLDSLQETVKRLLMERTGLDHWIQWLTDLVQKMLGKYTDPQEFSMVSQQFILKWSFYSTMIVRDLTIRNASSFGSFHLLRTLFDEYVLYLIESKRITPSGSPNPSMPMYAYSQDPHEASIYTNSHPSQGIDYPPTSFNDHGGVKHDPRVQHPPTHHEHGGEYSAGHPYEMNHGMHNGQMGYGGYGNNTGRGYTMVPPTTAVNHPSMYIRHNIPTSALISSQQTGRLPHQQQFSDASTERKPL</sequence>
<dbReference type="AlphaFoldDB" id="A0A2P6NE08"/>
<dbReference type="GO" id="GO:0005634">
    <property type="term" value="C:nucleus"/>
    <property type="evidence" value="ECO:0007669"/>
    <property type="project" value="UniProtKB-SubCell"/>
</dbReference>
<comment type="subcellular location">
    <subcellularLocation>
        <location evidence="1">Nucleus</location>
    </subcellularLocation>
</comment>
<dbReference type="Gene3D" id="1.10.10.10">
    <property type="entry name" value="Winged helix-like DNA-binding domain superfamily/Winged helix DNA-binding domain"/>
    <property type="match status" value="1"/>
</dbReference>
<evidence type="ECO:0000256" key="4">
    <source>
        <dbReference type="ARBA" id="ARBA00023163"/>
    </source>
</evidence>
<dbReference type="PANTHER" id="PTHR12619">
    <property type="entry name" value="RFX TRANSCRIPTION FACTOR FAMILY"/>
    <property type="match status" value="1"/>
</dbReference>
<feature type="compositionally biased region" description="Acidic residues" evidence="6">
    <location>
        <begin position="217"/>
        <end position="229"/>
    </location>
</feature>
<feature type="region of interest" description="Disordered" evidence="6">
    <location>
        <begin position="1"/>
        <end position="32"/>
    </location>
</feature>
<dbReference type="InterPro" id="IPR036388">
    <property type="entry name" value="WH-like_DNA-bd_sf"/>
</dbReference>
<proteinExistence type="predicted"/>
<keyword evidence="5" id="KW-0539">Nucleus</keyword>
<evidence type="ECO:0000259" key="7">
    <source>
        <dbReference type="PROSITE" id="PS51526"/>
    </source>
</evidence>
<protein>
    <submittedName>
        <fullName evidence="8">DNA-binding protein RFX2 isoform 1</fullName>
    </submittedName>
</protein>
<organism evidence="8 9">
    <name type="scientific">Planoprotostelium fungivorum</name>
    <dbReference type="NCBI Taxonomy" id="1890364"/>
    <lineage>
        <taxon>Eukaryota</taxon>
        <taxon>Amoebozoa</taxon>
        <taxon>Evosea</taxon>
        <taxon>Variosea</taxon>
        <taxon>Cavosteliida</taxon>
        <taxon>Cavosteliaceae</taxon>
        <taxon>Planoprotostelium</taxon>
    </lineage>
</organism>
<keyword evidence="3 8" id="KW-0238">DNA-binding</keyword>
<dbReference type="EMBL" id="MDYQ01000108">
    <property type="protein sequence ID" value="PRP82203.1"/>
    <property type="molecule type" value="Genomic_DNA"/>
</dbReference>
<dbReference type="OrthoDB" id="10056949at2759"/>
<dbReference type="InterPro" id="IPR036390">
    <property type="entry name" value="WH_DNA-bd_sf"/>
</dbReference>
<keyword evidence="4" id="KW-0804">Transcription</keyword>